<keyword evidence="2 4" id="KW-0238">DNA-binding</keyword>
<comment type="caution">
    <text evidence="7">The sequence shown here is derived from an EMBL/GenBank/DDBJ whole genome shotgun (WGS) entry which is preliminary data.</text>
</comment>
<dbReference type="InterPro" id="IPR002104">
    <property type="entry name" value="Integrase_catalytic"/>
</dbReference>
<evidence type="ECO:0000256" key="1">
    <source>
        <dbReference type="ARBA" id="ARBA00022908"/>
    </source>
</evidence>
<dbReference type="GO" id="GO:0006310">
    <property type="term" value="P:DNA recombination"/>
    <property type="evidence" value="ECO:0007669"/>
    <property type="project" value="UniProtKB-KW"/>
</dbReference>
<evidence type="ECO:0000259" key="5">
    <source>
        <dbReference type="PROSITE" id="PS51898"/>
    </source>
</evidence>
<dbReference type="Proteomes" id="UP000721844">
    <property type="component" value="Unassembled WGS sequence"/>
</dbReference>
<evidence type="ECO:0000259" key="6">
    <source>
        <dbReference type="PROSITE" id="PS51900"/>
    </source>
</evidence>
<dbReference type="Gene3D" id="1.10.150.130">
    <property type="match status" value="1"/>
</dbReference>
<dbReference type="PANTHER" id="PTHR34605:SF4">
    <property type="entry name" value="DNA ADENINE METHYLTRANSFERASE"/>
    <property type="match status" value="1"/>
</dbReference>
<keyword evidence="3" id="KW-0233">DNA recombination</keyword>
<evidence type="ECO:0000313" key="7">
    <source>
        <dbReference type="EMBL" id="MCB8882953.1"/>
    </source>
</evidence>
<dbReference type="InterPro" id="IPR013762">
    <property type="entry name" value="Integrase-like_cat_sf"/>
</dbReference>
<dbReference type="InterPro" id="IPR004107">
    <property type="entry name" value="Integrase_SAM-like_N"/>
</dbReference>
<reference evidence="7 8" key="1">
    <citation type="journal article" date="2021" name="Microorganisms">
        <title>Acidisoma silvae sp. nov. and Acidisomacellulosilytica sp. nov., Two Acidophilic Bacteria Isolated from Decaying Wood, Hydrolyzing Cellulose and Producing Poly-3-hydroxybutyrate.</title>
        <authorList>
            <person name="Mieszkin S."/>
            <person name="Pouder E."/>
            <person name="Uroz S."/>
            <person name="Simon-Colin C."/>
            <person name="Alain K."/>
        </authorList>
    </citation>
    <scope>NUCLEOTIDE SEQUENCE [LARGE SCALE GENOMIC DNA]</scope>
    <source>
        <strain evidence="7 8">HW T5.17</strain>
    </source>
</reference>
<dbReference type="PROSITE" id="PS51900">
    <property type="entry name" value="CB"/>
    <property type="match status" value="1"/>
</dbReference>
<evidence type="ECO:0000313" key="8">
    <source>
        <dbReference type="Proteomes" id="UP000721844"/>
    </source>
</evidence>
<organism evidence="7 8">
    <name type="scientific">Acidisoma cellulosilyticum</name>
    <dbReference type="NCBI Taxonomy" id="2802395"/>
    <lineage>
        <taxon>Bacteria</taxon>
        <taxon>Pseudomonadati</taxon>
        <taxon>Pseudomonadota</taxon>
        <taxon>Alphaproteobacteria</taxon>
        <taxon>Acetobacterales</taxon>
        <taxon>Acidocellaceae</taxon>
        <taxon>Acidisoma</taxon>
    </lineage>
</organism>
<dbReference type="InterPro" id="IPR011010">
    <property type="entry name" value="DNA_brk_join_enz"/>
</dbReference>
<dbReference type="GO" id="GO:0015074">
    <property type="term" value="P:DNA integration"/>
    <property type="evidence" value="ECO:0007669"/>
    <property type="project" value="UniProtKB-KW"/>
</dbReference>
<protein>
    <submittedName>
        <fullName evidence="7">Site-specific integrase</fullName>
    </submittedName>
</protein>
<dbReference type="Pfam" id="PF02899">
    <property type="entry name" value="Phage_int_SAM_1"/>
    <property type="match status" value="1"/>
</dbReference>
<proteinExistence type="predicted"/>
<dbReference type="SUPFAM" id="SSF56349">
    <property type="entry name" value="DNA breaking-rejoining enzymes"/>
    <property type="match status" value="1"/>
</dbReference>
<dbReference type="PROSITE" id="PS51898">
    <property type="entry name" value="TYR_RECOMBINASE"/>
    <property type="match status" value="1"/>
</dbReference>
<name>A0A963Z6X6_9PROT</name>
<keyword evidence="8" id="KW-1185">Reference proteome</keyword>
<dbReference type="GO" id="GO:0003677">
    <property type="term" value="F:DNA binding"/>
    <property type="evidence" value="ECO:0007669"/>
    <property type="project" value="UniProtKB-UniRule"/>
</dbReference>
<sequence>MPDGRHAPKAPALALRNAAETIPVTADIDGALAELPAVAELAGLPAPIGAEPGRIRKWFDAVSEVSLPTADGSLAAERDAANAFQRLAKADNTRRAYRSAVAAWCDWCAKRNLPPLPATSQDVAAFLASERLRGLKANTLDLRRAGIRYLHRVAGCPVPTDDACVSETIAGIRRDAAGKGELPRKKAAATAGIIEQFLAPIPEDLRGLRDRALILVGFAGALRRSELAAIQMRHVERTEKGIRLLLPQTKGSQTEAVAVPLPFGKTGLCPVRALERWLEAASIADGPVFRRIWLPKASGAGEPPALPQIGHDALTTQAIANMIKARAFAAGFNPGSFGGHSLKRGAITTGMENHVHPADLKRMGRHKSFDVLGEYLEFGDLFERHPLRSVL</sequence>
<dbReference type="Gene3D" id="1.10.443.10">
    <property type="entry name" value="Intergrase catalytic core"/>
    <property type="match status" value="1"/>
</dbReference>
<keyword evidence="1" id="KW-0229">DNA integration</keyword>
<dbReference type="InterPro" id="IPR044068">
    <property type="entry name" value="CB"/>
</dbReference>
<dbReference type="InterPro" id="IPR052925">
    <property type="entry name" value="Phage_Integrase-like_Recomb"/>
</dbReference>
<feature type="domain" description="Tyr recombinase" evidence="5">
    <location>
        <begin position="184"/>
        <end position="391"/>
    </location>
</feature>
<evidence type="ECO:0000256" key="2">
    <source>
        <dbReference type="ARBA" id="ARBA00023125"/>
    </source>
</evidence>
<gene>
    <name evidence="7" type="ORF">ACELLULO517_22085</name>
</gene>
<feature type="domain" description="Core-binding (CB)" evidence="6">
    <location>
        <begin position="75"/>
        <end position="155"/>
    </location>
</feature>
<dbReference type="EMBL" id="JAESVA010000010">
    <property type="protein sequence ID" value="MCB8882953.1"/>
    <property type="molecule type" value="Genomic_DNA"/>
</dbReference>
<evidence type="ECO:0000256" key="4">
    <source>
        <dbReference type="PROSITE-ProRule" id="PRU01248"/>
    </source>
</evidence>
<dbReference type="InterPro" id="IPR010998">
    <property type="entry name" value="Integrase_recombinase_N"/>
</dbReference>
<evidence type="ECO:0000256" key="3">
    <source>
        <dbReference type="ARBA" id="ARBA00023172"/>
    </source>
</evidence>
<dbReference type="Pfam" id="PF00589">
    <property type="entry name" value="Phage_integrase"/>
    <property type="match status" value="1"/>
</dbReference>
<dbReference type="SUPFAM" id="SSF47823">
    <property type="entry name" value="lambda integrase-like, N-terminal domain"/>
    <property type="match status" value="1"/>
</dbReference>
<dbReference type="PANTHER" id="PTHR34605">
    <property type="entry name" value="PHAGE_INTEGRASE DOMAIN-CONTAINING PROTEIN"/>
    <property type="match status" value="1"/>
</dbReference>
<dbReference type="AlphaFoldDB" id="A0A963Z6X6"/>
<dbReference type="CDD" id="cd00799">
    <property type="entry name" value="INT_Cre_C"/>
    <property type="match status" value="1"/>
</dbReference>
<accession>A0A963Z6X6</accession>